<accession>A0ABP0N3T6</accession>
<gene>
    <name evidence="1" type="ORF">SCF082_LOCUS31151</name>
</gene>
<evidence type="ECO:0000313" key="2">
    <source>
        <dbReference type="Proteomes" id="UP001642464"/>
    </source>
</evidence>
<protein>
    <recommendedName>
        <fullName evidence="3">AsmA-like C-terminal domain-containing protein</fullName>
    </recommendedName>
</protein>
<feature type="non-terminal residue" evidence="1">
    <location>
        <position position="1"/>
    </location>
</feature>
<comment type="caution">
    <text evidence="1">The sequence shown here is derived from an EMBL/GenBank/DDBJ whole genome shotgun (WGS) entry which is preliminary data.</text>
</comment>
<keyword evidence="2" id="KW-1185">Reference proteome</keyword>
<dbReference type="Proteomes" id="UP001642464">
    <property type="component" value="Unassembled WGS sequence"/>
</dbReference>
<evidence type="ECO:0008006" key="3">
    <source>
        <dbReference type="Google" id="ProtNLM"/>
    </source>
</evidence>
<evidence type="ECO:0000313" key="1">
    <source>
        <dbReference type="EMBL" id="CAK9058453.1"/>
    </source>
</evidence>
<name>A0ABP0N3T6_9DINO</name>
<organism evidence="1 2">
    <name type="scientific">Durusdinium trenchii</name>
    <dbReference type="NCBI Taxonomy" id="1381693"/>
    <lineage>
        <taxon>Eukaryota</taxon>
        <taxon>Sar</taxon>
        <taxon>Alveolata</taxon>
        <taxon>Dinophyceae</taxon>
        <taxon>Suessiales</taxon>
        <taxon>Symbiodiniaceae</taxon>
        <taxon>Durusdinium</taxon>
    </lineage>
</organism>
<reference evidence="1 2" key="1">
    <citation type="submission" date="2024-02" db="EMBL/GenBank/DDBJ databases">
        <authorList>
            <person name="Chen Y."/>
            <person name="Shah S."/>
            <person name="Dougan E. K."/>
            <person name="Thang M."/>
            <person name="Chan C."/>
        </authorList>
    </citation>
    <scope>NUCLEOTIDE SEQUENCE [LARGE SCALE GENOMIC DNA]</scope>
</reference>
<proteinExistence type="predicted"/>
<sequence>VTAVEPFQIQLERLAVGNPLTQGVGLLDPTLVNLDASLNAKGASIAIPDRPAIELSEVSGRVRRVGQSTYGITANASTESGGTLELNGLLQNPADATGRLSLETAEVRGTLKGNEIPVALADAMSNTDGLLADSLGPVVDLDAEIQHGRLIPRQPPSADLRFSVRGPRADASGYGRLENRMIIMSEPQTILTVREVRPEIAARFSEIIPELLQVEKRPEDGPAIIRTARLQIPTNGEWANGQGDLTIALGTARFRSSSVLSSVLKATGQRQQGSLGRRIAPIHITMNDGVITYDPFTLPLGDLELESEGTVDLVQNSMDVIVWIPVAALSDEAAGKFNTGLGSALGRSVPGFGKLSTVPWRVSGELTNPTIRPAPNVLLRRRGSEFLGPLLRPGESLQDLLSIPDLR</sequence>
<dbReference type="EMBL" id="CAXAMM010026220">
    <property type="protein sequence ID" value="CAK9058453.1"/>
    <property type="molecule type" value="Genomic_DNA"/>
</dbReference>